<dbReference type="Gene3D" id="2.115.10.20">
    <property type="entry name" value="Glycosyl hydrolase domain, family 43"/>
    <property type="match status" value="1"/>
</dbReference>
<gene>
    <name evidence="5" type="ORF">IF188_12970</name>
</gene>
<organism evidence="5 6">
    <name type="scientific">Microbacterium helvum</name>
    <dbReference type="NCBI Taxonomy" id="2773713"/>
    <lineage>
        <taxon>Bacteria</taxon>
        <taxon>Bacillati</taxon>
        <taxon>Actinomycetota</taxon>
        <taxon>Actinomycetes</taxon>
        <taxon>Micrococcales</taxon>
        <taxon>Microbacteriaceae</taxon>
        <taxon>Microbacterium</taxon>
    </lineage>
</organism>
<keyword evidence="6" id="KW-1185">Reference proteome</keyword>
<comment type="caution">
    <text evidence="5">The sequence shown here is derived from an EMBL/GenBank/DDBJ whole genome shotgun (WGS) entry which is preliminary data.</text>
</comment>
<dbReference type="InterPro" id="IPR006710">
    <property type="entry name" value="Glyco_hydro_43"/>
</dbReference>
<dbReference type="SUPFAM" id="SSF75005">
    <property type="entry name" value="Arabinanase/levansucrase/invertase"/>
    <property type="match status" value="1"/>
</dbReference>
<evidence type="ECO:0000256" key="3">
    <source>
        <dbReference type="ARBA" id="ARBA00023295"/>
    </source>
</evidence>
<evidence type="ECO:0000256" key="4">
    <source>
        <dbReference type="RuleBase" id="RU361187"/>
    </source>
</evidence>
<keyword evidence="2 4" id="KW-0378">Hydrolase</keyword>
<evidence type="ECO:0000313" key="5">
    <source>
        <dbReference type="EMBL" id="MBD3942611.1"/>
    </source>
</evidence>
<evidence type="ECO:0000256" key="1">
    <source>
        <dbReference type="ARBA" id="ARBA00009865"/>
    </source>
</evidence>
<evidence type="ECO:0000256" key="2">
    <source>
        <dbReference type="ARBA" id="ARBA00022801"/>
    </source>
</evidence>
<dbReference type="Proteomes" id="UP000598426">
    <property type="component" value="Unassembled WGS sequence"/>
</dbReference>
<proteinExistence type="inferred from homology"/>
<dbReference type="EMBL" id="JACXZS010000008">
    <property type="protein sequence ID" value="MBD3942611.1"/>
    <property type="molecule type" value="Genomic_DNA"/>
</dbReference>
<dbReference type="CDD" id="cd18821">
    <property type="entry name" value="GH43_Pc3Gal43A-like"/>
    <property type="match status" value="1"/>
</dbReference>
<dbReference type="InterPro" id="IPR023296">
    <property type="entry name" value="Glyco_hydro_beta-prop_sf"/>
</dbReference>
<dbReference type="PANTHER" id="PTHR22925">
    <property type="entry name" value="GLYCOSYL HYDROLASE 43 FAMILY MEMBER"/>
    <property type="match status" value="1"/>
</dbReference>
<protein>
    <submittedName>
        <fullName evidence="5">Family 43 glycosylhydrolase</fullName>
    </submittedName>
</protein>
<reference evidence="5 6" key="1">
    <citation type="submission" date="2020-09" db="EMBL/GenBank/DDBJ databases">
        <title>Isolation and identification of active actinomycetes.</title>
        <authorList>
            <person name="Li X."/>
        </authorList>
    </citation>
    <scope>NUCLEOTIDE SEQUENCE [LARGE SCALE GENOMIC DNA]</scope>
    <source>
        <strain evidence="5 6">NEAU-LLC</strain>
    </source>
</reference>
<dbReference type="Pfam" id="PF04616">
    <property type="entry name" value="Glyco_hydro_43"/>
    <property type="match status" value="1"/>
</dbReference>
<sequence length="288" mass="32113">MFVDDRGRTAQLHGVGLQRVGDRWLAWGEDKAAGGTFTAVACYSSRDLATWTYEGDALVAGDGDLGADRVIERPKVLQRPDGRWVMLLHVERADYAYARVGFAIADRPEGPYEYVRSERPLGNLSRDIGVFQEDGVGYLLSEDRENGLHIYRLREDHLGVDTVVATLRQQANPAIGYESPTLVNHDGSYYLFGSDLTGWGMNDNMYTSAPALDGPWDHWRPIAPVGTHTFESQVSVVAPVGNGYVYIGDRWDPEDLSESPAVWLPLRIEDGRVVLEWRDAWSIEELGA</sequence>
<comment type="similarity">
    <text evidence="1 4">Belongs to the glycosyl hydrolase 43 family.</text>
</comment>
<accession>A0ABR8NU84</accession>
<keyword evidence="3 4" id="KW-0326">Glycosidase</keyword>
<dbReference type="PANTHER" id="PTHR22925:SF3">
    <property type="entry name" value="GLYCOSYL HYDROLASE FAMILY PROTEIN 43"/>
    <property type="match status" value="1"/>
</dbReference>
<name>A0ABR8NU84_9MICO</name>
<evidence type="ECO:0000313" key="6">
    <source>
        <dbReference type="Proteomes" id="UP000598426"/>
    </source>
</evidence>